<feature type="domain" description="DUF4283" evidence="3">
    <location>
        <begin position="1559"/>
        <end position="1629"/>
    </location>
</feature>
<accession>A0AAE1TBV4</accession>
<protein>
    <submittedName>
        <fullName evidence="4">Ribonuclease H protein</fullName>
    </submittedName>
</protein>
<name>A0AAE1TBV4_9LAMI</name>
<dbReference type="PANTHER" id="PTHR31286:SF165">
    <property type="entry name" value="DUF4283 DOMAIN-CONTAINING PROTEIN"/>
    <property type="match status" value="1"/>
</dbReference>
<dbReference type="EMBL" id="JACGWL010000123">
    <property type="protein sequence ID" value="KAK4384456.1"/>
    <property type="molecule type" value="Genomic_DNA"/>
</dbReference>
<reference evidence="4" key="1">
    <citation type="submission" date="2020-06" db="EMBL/GenBank/DDBJ databases">
        <authorList>
            <person name="Li T."/>
            <person name="Hu X."/>
            <person name="Zhang T."/>
            <person name="Song X."/>
            <person name="Zhang H."/>
            <person name="Dai N."/>
            <person name="Sheng W."/>
            <person name="Hou X."/>
            <person name="Wei L."/>
        </authorList>
    </citation>
    <scope>NUCLEOTIDE SEQUENCE</scope>
    <source>
        <strain evidence="4">K16</strain>
        <tissue evidence="4">Leaf</tissue>
    </source>
</reference>
<dbReference type="Pfam" id="PF13966">
    <property type="entry name" value="zf-RVT"/>
    <property type="match status" value="1"/>
</dbReference>
<reference evidence="4" key="2">
    <citation type="journal article" date="2024" name="Plant">
        <title>Genomic evolution and insights into agronomic trait innovations of Sesamum species.</title>
        <authorList>
            <person name="Miao H."/>
            <person name="Wang L."/>
            <person name="Qu L."/>
            <person name="Liu H."/>
            <person name="Sun Y."/>
            <person name="Le M."/>
            <person name="Wang Q."/>
            <person name="Wei S."/>
            <person name="Zheng Y."/>
            <person name="Lin W."/>
            <person name="Duan Y."/>
            <person name="Cao H."/>
            <person name="Xiong S."/>
            <person name="Wang X."/>
            <person name="Wei L."/>
            <person name="Li C."/>
            <person name="Ma Q."/>
            <person name="Ju M."/>
            <person name="Zhao R."/>
            <person name="Li G."/>
            <person name="Mu C."/>
            <person name="Tian Q."/>
            <person name="Mei H."/>
            <person name="Zhang T."/>
            <person name="Gao T."/>
            <person name="Zhang H."/>
        </authorList>
    </citation>
    <scope>NUCLEOTIDE SEQUENCE</scope>
    <source>
        <strain evidence="4">K16</strain>
    </source>
</reference>
<dbReference type="Gene3D" id="3.60.10.10">
    <property type="entry name" value="Endonuclease/exonuclease/phosphatase"/>
    <property type="match status" value="1"/>
</dbReference>
<dbReference type="InterPro" id="IPR040256">
    <property type="entry name" value="At4g02000-like"/>
</dbReference>
<proteinExistence type="predicted"/>
<dbReference type="Proteomes" id="UP001289374">
    <property type="component" value="Unassembled WGS sequence"/>
</dbReference>
<feature type="compositionally biased region" description="Acidic residues" evidence="1">
    <location>
        <begin position="336"/>
        <end position="350"/>
    </location>
</feature>
<sequence>MSLNVYWAMAFILPKGVIREVEKRMRHFLWKGNSTVGYPKVAWSTVCRPKEEGGLGIRDILAINKALMCRHLWNVIQGNQSSIWVRWIAHNHLRHKSVWTVDVKGGSWGWRKLLRLRSALLPYIDLKIGDGEYFSLWHDPWHSLGPLIQQFPCGPSRMNIPAAATLSTVIVDGDWCWPLITDMECIEIIHVLPTIHNGSDSILWQGVDFSTKVVYDIFRSPGPKVGWYSLLLGPCKIPKYSFVLWLAILEKLSTMDKPWLSHLGGVCVLCGRAVETHEHLFFRCSYSRRTHNALTVSNAEILSTQVDCPDGLHEDGGESNLHIAPTPSPNDIPDGITEEDDPGGEPEILEGEAPGKPSGDFDSEEFYDLATRVLDGDSDSLASLNTLKVRWEPKFKTRRNLTFKSVTGRPLSGRGSLCCHDESYGQVWRPSQLLLRKPSKLNFLLGVRPTRRVRLARNRVRVLKNIGHKTVRLIKNVLRCPIDDLVDSEDKEGRGSGIHENQDCPSKLAPILPMPAQDDQLEQSAFPAIYVGNVKLQAGPVDNIAGAFLQSSRKTLHFFPPTRQNGEVIIRPTKEVVDNGSKKWHTTAVGYFLGRRPYFPLLEAFVRANWKGLQHVSATSSGFFFFHFHTRIAMEDPLYFSAGAGHVPTTSTTHPCSGLDSPQTLADGVLDRRSPVLRNGKEDPKRVDVEYEWLPQKCTNCCSLGYVETFCPANSMKKSVAPPIKVFVKKWSVIPDPAHTEKNTELAGASNSVCNNSRPSGLDKGKGIALHNSYGALDTLTTEEMTISCRALISAARLMVAHDQGGLVELLDDSEVCGRAADTRASMLEFRNCIRDTGLVQIPVTGCPYTWHNCSEGMRSLWKRLDRMLVNTAWLDTWPDSSYICALLSTSDHSPLILSGMNRNDEHATFRFDNYLTHLPGFFSSVEEIWKHRIAGTAMYETVSGKTALDETWGSKFQSLLRQNRRLNLEFLGSELKHTITTKEASLLIAPVSQSEVKEAFFDIDVESAPGPDGYTAAFYRAAWPVVGQDVFQAVGEFFRTGKLLKQINTTLIVLIPKNAFVPGRSIIDNVLLAQELLAGYNQRRLPQRCTLKVDIQKAYDSVEWDFLLEVLRKKSSIMEENSLCSLSHTTPKTHTRNNNSNAPAAMVDEGEDGEIVDGGHGALSTTPTTVPMAGGGSKMVDECDEDGGYGAVLAAPTKSPKDEGESTMEKLKAEFNIKEFFELALRVIDDGDSESMEMLKNLKIKWMTKLGGEIAMTGHGGFRSVRTREPTPFPATRPARRVIRGSTTAQAVLSTAAPTSGSAEPHCIMSHGARGSTAGCSSRSSRPRTCNAAPPSGFTEPKAHGAPHRPLAAASTAEPSFVAKSPQPLAVLPSPTPLTATTEVTEAGSSSPTWAVPPLADIWPSTSPLTAALLQNVQQPPSAEPCLGQNGRLHHQTTAVSASFVQPAKVNVSSQSWARVAPPQHHAAQVRQQAPPVRSHPRPTAIPTTSSAPVTPMPEFFIGNVPMHPNMAFKIEDDKIAAAFHKSSRKTLNFIPPSMQNGEVIVRPSIDIIRAGSQRWNTTAVGYFLGKKPYFHHLNEFVRSIWPAVREVKATSNGFFFFQFENVEAMEEVIEGGPWLYLGQPMCYKSGTGHEGLSTVASGIGRPLYPDAITRACTRLDFARVCVMLNVNSKLPKHVVIMMPNEHGGESACKVDVEYEWIPHKCTGCLSLGHSTKECPISKPTKPAVSIYVRKSTPTIPVAPELKLMEKVHAPQVSEEIHHQPEIDRVGDESQSMEGIRVRILSFLTLLIYCEKLMMMQTDCQGVLT</sequence>
<evidence type="ECO:0000313" key="4">
    <source>
        <dbReference type="EMBL" id="KAK4384456.1"/>
    </source>
</evidence>
<comment type="caution">
    <text evidence="4">The sequence shown here is derived from an EMBL/GenBank/DDBJ whole genome shotgun (WGS) entry which is preliminary data.</text>
</comment>
<organism evidence="4 5">
    <name type="scientific">Sesamum angolense</name>
    <dbReference type="NCBI Taxonomy" id="2727404"/>
    <lineage>
        <taxon>Eukaryota</taxon>
        <taxon>Viridiplantae</taxon>
        <taxon>Streptophyta</taxon>
        <taxon>Embryophyta</taxon>
        <taxon>Tracheophyta</taxon>
        <taxon>Spermatophyta</taxon>
        <taxon>Magnoliopsida</taxon>
        <taxon>eudicotyledons</taxon>
        <taxon>Gunneridae</taxon>
        <taxon>Pentapetalae</taxon>
        <taxon>asterids</taxon>
        <taxon>lamiids</taxon>
        <taxon>Lamiales</taxon>
        <taxon>Pedaliaceae</taxon>
        <taxon>Sesamum</taxon>
    </lineage>
</organism>
<dbReference type="Pfam" id="PF14111">
    <property type="entry name" value="DUF4283"/>
    <property type="match status" value="1"/>
</dbReference>
<feature type="region of interest" description="Disordered" evidence="1">
    <location>
        <begin position="307"/>
        <end position="361"/>
    </location>
</feature>
<keyword evidence="5" id="KW-1185">Reference proteome</keyword>
<evidence type="ECO:0000256" key="1">
    <source>
        <dbReference type="SAM" id="MobiDB-lite"/>
    </source>
</evidence>
<feature type="region of interest" description="Disordered" evidence="1">
    <location>
        <begin position="1317"/>
        <end position="1359"/>
    </location>
</feature>
<evidence type="ECO:0000259" key="3">
    <source>
        <dbReference type="Pfam" id="PF14111"/>
    </source>
</evidence>
<feature type="compositionally biased region" description="Polar residues" evidence="1">
    <location>
        <begin position="1319"/>
        <end position="1329"/>
    </location>
</feature>
<dbReference type="PANTHER" id="PTHR31286">
    <property type="entry name" value="GLYCINE-RICH CELL WALL STRUCTURAL PROTEIN 1.8-LIKE"/>
    <property type="match status" value="1"/>
</dbReference>
<evidence type="ECO:0000313" key="5">
    <source>
        <dbReference type="Proteomes" id="UP001289374"/>
    </source>
</evidence>
<evidence type="ECO:0000259" key="2">
    <source>
        <dbReference type="Pfam" id="PF13966"/>
    </source>
</evidence>
<feature type="region of interest" description="Disordered" evidence="1">
    <location>
        <begin position="1472"/>
        <end position="1492"/>
    </location>
</feature>
<feature type="domain" description="Reverse transcriptase zinc-binding" evidence="2">
    <location>
        <begin position="209"/>
        <end position="289"/>
    </location>
</feature>
<gene>
    <name evidence="4" type="ORF">Sango_3059100</name>
</gene>
<dbReference type="InterPro" id="IPR036691">
    <property type="entry name" value="Endo/exonu/phosph_ase_sf"/>
</dbReference>
<dbReference type="InterPro" id="IPR026960">
    <property type="entry name" value="RVT-Znf"/>
</dbReference>
<dbReference type="SUPFAM" id="SSF56219">
    <property type="entry name" value="DNase I-like"/>
    <property type="match status" value="1"/>
</dbReference>
<dbReference type="InterPro" id="IPR025558">
    <property type="entry name" value="DUF4283"/>
</dbReference>